<feature type="compositionally biased region" description="Basic and acidic residues" evidence="1">
    <location>
        <begin position="751"/>
        <end position="762"/>
    </location>
</feature>
<evidence type="ECO:0000313" key="3">
    <source>
        <dbReference type="Proteomes" id="UP001296873"/>
    </source>
</evidence>
<feature type="region of interest" description="Disordered" evidence="1">
    <location>
        <begin position="649"/>
        <end position="669"/>
    </location>
</feature>
<feature type="region of interest" description="Disordered" evidence="1">
    <location>
        <begin position="750"/>
        <end position="810"/>
    </location>
</feature>
<name>A0ABS1DH20_9PROT</name>
<feature type="region of interest" description="Disordered" evidence="1">
    <location>
        <begin position="1"/>
        <end position="52"/>
    </location>
</feature>
<organism evidence="2 3">
    <name type="scientific">Rhodovibrio sodomensis</name>
    <dbReference type="NCBI Taxonomy" id="1088"/>
    <lineage>
        <taxon>Bacteria</taxon>
        <taxon>Pseudomonadati</taxon>
        <taxon>Pseudomonadota</taxon>
        <taxon>Alphaproteobacteria</taxon>
        <taxon>Rhodospirillales</taxon>
        <taxon>Rhodovibrionaceae</taxon>
        <taxon>Rhodovibrio</taxon>
    </lineage>
</organism>
<accession>A0ABS1DH20</accession>
<comment type="caution">
    <text evidence="2">The sequence shown here is derived from an EMBL/GenBank/DDBJ whole genome shotgun (WGS) entry which is preliminary data.</text>
</comment>
<protein>
    <submittedName>
        <fullName evidence="2">Uncharacterized protein</fullName>
    </submittedName>
</protein>
<dbReference type="EMBL" id="NRRL01000036">
    <property type="protein sequence ID" value="MBK1669023.1"/>
    <property type="molecule type" value="Genomic_DNA"/>
</dbReference>
<evidence type="ECO:0000313" key="2">
    <source>
        <dbReference type="EMBL" id="MBK1669023.1"/>
    </source>
</evidence>
<evidence type="ECO:0000256" key="1">
    <source>
        <dbReference type="SAM" id="MobiDB-lite"/>
    </source>
</evidence>
<proteinExistence type="predicted"/>
<reference evidence="2 3" key="1">
    <citation type="journal article" date="2020" name="Microorganisms">
        <title>Osmotic Adaptation and Compatible Solute Biosynthesis of Phototrophic Bacteria as Revealed from Genome Analyses.</title>
        <authorList>
            <person name="Imhoff J.F."/>
            <person name="Rahn T."/>
            <person name="Kunzel S."/>
            <person name="Keller A."/>
            <person name="Neulinger S.C."/>
        </authorList>
    </citation>
    <scope>NUCLEOTIDE SEQUENCE [LARGE SCALE GENOMIC DNA]</scope>
    <source>
        <strain evidence="2 3">DSM 9895</strain>
    </source>
</reference>
<dbReference type="Proteomes" id="UP001296873">
    <property type="component" value="Unassembled WGS sequence"/>
</dbReference>
<gene>
    <name evidence="2" type="ORF">CKO28_13375</name>
</gene>
<keyword evidence="3" id="KW-1185">Reference proteome</keyword>
<sequence length="810" mass="89091">MKKENLPDVVRSAVEAAESEGGDSSDRIRMTVLRPRPRRQARRNDGLSAMKKGSSEDVEWVRPWATKKFWTGEDGVVRKTEFSQGRWYDAFEVEYPHSVEALSAFLDRLQEDPHAFVVRGELTDDDLKDGRLREGQYPANRLEHDRGDGIPPSLRKRPDGNRWIMIDIDKVRLPKGHDGLDRPDQAIDWYISNYLPHQFRGAGYHWQLSSSAGVPVDGQEPDRGVLNAHVWFVTDAPIHDRALAIWLTEQSFKLDVPMSEIDPSVAKAVQPHYTAAPILEDVEVEIDTRSDVVEGGGVHVPSRHWERVEREVLAARQQANAYNAWVRDGCPLTTDEQDAVRQQRARERRERGLPDATGKWEDRLAAIGDGGGLEGFNAPIVAASASFVGQLGEAFDWEAHAETFKQSVREHIQAAPKSAGRPSGDVARYESDMYLDECLTTAARKFAKERPERSVSFADPDNAMIEHPGLSASEDSARSKWRALAEKKAEKAQGWKPEFLDFAISQDVMRDHSFEAAVAALKAESDAARRVRDLDAYARRTVANAALDARNAPDADAVAAEQQAAFSAAAEDKDHDFGSGIRSVPEDRFDALALSLEDAPADDLPDRLVGKVHNLPDGEEAFAFRTVPDKHHPRGIGAVEVEGRVLSPQGLGKVGSEQGGAISAPGGDSRVSHGIWASRAFEDDRGILVFSTASEAVQWTRQNPDAPYTVLATGGPSTPVIAQNVGSWCAHFAQNRAQKGKPVEPVRYAGRAKEDKPLRAAVKEQVAPVMPRSKPRPRQPKREAGGGSVNASSEKSAKSKGRSHGMAISR</sequence>